<dbReference type="RefSeq" id="WP_035960258.1">
    <property type="nucleotide sequence ID" value="NZ_BMEG01000005.1"/>
</dbReference>
<dbReference type="OrthoDB" id="513141at2"/>
<evidence type="ECO:0000313" key="2">
    <source>
        <dbReference type="EMBL" id="GGD76118.1"/>
    </source>
</evidence>
<reference evidence="2" key="1">
    <citation type="journal article" date="2014" name="Int. J. Syst. Evol. Microbiol.">
        <title>Complete genome of a new Firmicutes species belonging to the dominant human colonic microbiota ('Ruminococcus bicirculans') reveals two chromosomes and a selective capacity to utilize plant glucans.</title>
        <authorList>
            <consortium name="NISC Comparative Sequencing Program"/>
            <person name="Wegmann U."/>
            <person name="Louis P."/>
            <person name="Goesmann A."/>
            <person name="Henrissat B."/>
            <person name="Duncan S.H."/>
            <person name="Flint H.J."/>
        </authorList>
    </citation>
    <scope>NUCLEOTIDE SEQUENCE</scope>
    <source>
        <strain evidence="2">CGMCC 1.11013</strain>
    </source>
</reference>
<keyword evidence="1" id="KW-0732">Signal</keyword>
<accession>A0A069P8F3</accession>
<keyword evidence="5" id="KW-1185">Reference proteome</keyword>
<feature type="chain" id="PRO_5001664088" evidence="1">
    <location>
        <begin position="22"/>
        <end position="116"/>
    </location>
</feature>
<evidence type="ECO:0000313" key="4">
    <source>
        <dbReference type="Proteomes" id="UP000027439"/>
    </source>
</evidence>
<proteinExistence type="predicted"/>
<dbReference type="AlphaFoldDB" id="A0A069P8F3"/>
<dbReference type="Proteomes" id="UP000027439">
    <property type="component" value="Unassembled WGS sequence"/>
</dbReference>
<reference evidence="3 4" key="2">
    <citation type="submission" date="2014-03" db="EMBL/GenBank/DDBJ databases">
        <title>Draft Genome Sequences of Four Burkholderia Strains.</title>
        <authorList>
            <person name="Liu X.Y."/>
            <person name="Li C.X."/>
            <person name="Xu J.H."/>
        </authorList>
    </citation>
    <scope>NUCLEOTIDE SEQUENCE [LARGE SCALE GENOMIC DNA]</scope>
    <source>
        <strain evidence="3 4">R27</strain>
    </source>
</reference>
<gene>
    <name evidence="3" type="ORF">BG57_11330</name>
    <name evidence="2" type="ORF">GCM10010985_33310</name>
</gene>
<evidence type="ECO:0000256" key="1">
    <source>
        <dbReference type="SAM" id="SignalP"/>
    </source>
</evidence>
<reference evidence="2" key="4">
    <citation type="submission" date="2024-05" db="EMBL/GenBank/DDBJ databases">
        <authorList>
            <person name="Sun Q."/>
            <person name="Zhou Y."/>
        </authorList>
    </citation>
    <scope>NUCLEOTIDE SEQUENCE</scope>
    <source>
        <strain evidence="2">CGMCC 1.11013</strain>
    </source>
</reference>
<dbReference type="STRING" id="1071679.BG57_11330"/>
<organism evidence="3 4">
    <name type="scientific">Caballeronia grimmiae</name>
    <dbReference type="NCBI Taxonomy" id="1071679"/>
    <lineage>
        <taxon>Bacteria</taxon>
        <taxon>Pseudomonadati</taxon>
        <taxon>Pseudomonadota</taxon>
        <taxon>Betaproteobacteria</taxon>
        <taxon>Burkholderiales</taxon>
        <taxon>Burkholderiaceae</taxon>
        <taxon>Caballeronia</taxon>
    </lineage>
</organism>
<reference evidence="5" key="3">
    <citation type="journal article" date="2019" name="Int. J. Syst. Evol. Microbiol.">
        <title>The Global Catalogue of Microorganisms (GCM) 10K type strain sequencing project: providing services to taxonomists for standard genome sequencing and annotation.</title>
        <authorList>
            <consortium name="The Broad Institute Genomics Platform"/>
            <consortium name="The Broad Institute Genome Sequencing Center for Infectious Disease"/>
            <person name="Wu L."/>
            <person name="Ma J."/>
        </authorList>
    </citation>
    <scope>NUCLEOTIDE SEQUENCE [LARGE SCALE GENOMIC DNA]</scope>
    <source>
        <strain evidence="5">CGMCC 1.11013</strain>
    </source>
</reference>
<evidence type="ECO:0000313" key="5">
    <source>
        <dbReference type="Proteomes" id="UP000597138"/>
    </source>
</evidence>
<sequence length="116" mass="12633">MRIRHLLMGAAAALAVATASAHHGWSSYDVSKTVKIEAPLVDVQYRNPHAEATIDYQGAQWNVVLAPVSRMESRGLPKDSLAAGKVVSIEGYPRSDGTHELRAERITLDGKTVELR</sequence>
<dbReference type="eggNOG" id="ENOG5032RYI">
    <property type="taxonomic scope" value="Bacteria"/>
</dbReference>
<dbReference type="Pfam" id="PF19649">
    <property type="entry name" value="DUF6152"/>
    <property type="match status" value="1"/>
</dbReference>
<dbReference type="EMBL" id="BMEG01000005">
    <property type="protein sequence ID" value="GGD76118.1"/>
    <property type="molecule type" value="Genomic_DNA"/>
</dbReference>
<dbReference type="Proteomes" id="UP000597138">
    <property type="component" value="Unassembled WGS sequence"/>
</dbReference>
<protein>
    <submittedName>
        <fullName evidence="3">Exported protein</fullName>
    </submittedName>
</protein>
<evidence type="ECO:0000313" key="3">
    <source>
        <dbReference type="EMBL" id="KDR36945.1"/>
    </source>
</evidence>
<dbReference type="EMBL" id="JFHE01000002">
    <property type="protein sequence ID" value="KDR36945.1"/>
    <property type="molecule type" value="Genomic_DNA"/>
</dbReference>
<dbReference type="InterPro" id="IPR046150">
    <property type="entry name" value="DUF6152"/>
</dbReference>
<comment type="caution">
    <text evidence="3">The sequence shown here is derived from an EMBL/GenBank/DDBJ whole genome shotgun (WGS) entry which is preliminary data.</text>
</comment>
<feature type="signal peptide" evidence="1">
    <location>
        <begin position="1"/>
        <end position="21"/>
    </location>
</feature>
<name>A0A069P8F3_9BURK</name>